<dbReference type="Pfam" id="PF00535">
    <property type="entry name" value="Glycos_transf_2"/>
    <property type="match status" value="1"/>
</dbReference>
<comment type="subcellular location">
    <subcellularLocation>
        <location evidence="1">Cell membrane</location>
    </subcellularLocation>
</comment>
<proteinExistence type="inferred from homology"/>
<dbReference type="GO" id="GO:0016757">
    <property type="term" value="F:glycosyltransferase activity"/>
    <property type="evidence" value="ECO:0007669"/>
    <property type="project" value="UniProtKB-KW"/>
</dbReference>
<evidence type="ECO:0000256" key="2">
    <source>
        <dbReference type="ARBA" id="ARBA00022475"/>
    </source>
</evidence>
<dbReference type="Gene3D" id="3.90.550.10">
    <property type="entry name" value="Spore Coat Polysaccharide Biosynthesis Protein SpsA, Chain A"/>
    <property type="match status" value="1"/>
</dbReference>
<dbReference type="EMBL" id="AP022565">
    <property type="protein sequence ID" value="BBX26857.1"/>
    <property type="molecule type" value="Genomic_DNA"/>
</dbReference>
<evidence type="ECO:0000256" key="8">
    <source>
        <dbReference type="ARBA" id="ARBA00038120"/>
    </source>
</evidence>
<dbReference type="PANTHER" id="PTHR43646:SF2">
    <property type="entry name" value="GLYCOSYLTRANSFERASE 2-LIKE DOMAIN-CONTAINING PROTEIN"/>
    <property type="match status" value="1"/>
</dbReference>
<dbReference type="PANTHER" id="PTHR43646">
    <property type="entry name" value="GLYCOSYLTRANSFERASE"/>
    <property type="match status" value="1"/>
</dbReference>
<evidence type="ECO:0000256" key="5">
    <source>
        <dbReference type="ARBA" id="ARBA00023136"/>
    </source>
</evidence>
<dbReference type="InterPro" id="IPR001173">
    <property type="entry name" value="Glyco_trans_2-like"/>
</dbReference>
<evidence type="ECO:0000256" key="3">
    <source>
        <dbReference type="ARBA" id="ARBA00022676"/>
    </source>
</evidence>
<evidence type="ECO:0000256" key="4">
    <source>
        <dbReference type="ARBA" id="ARBA00022679"/>
    </source>
</evidence>
<comment type="pathway">
    <text evidence="7">Carotenoid biosynthesis; staphyloxanthin biosynthesis; staphyloxanthin from farnesyl diphosphate: step 4/5.</text>
</comment>
<evidence type="ECO:0000256" key="1">
    <source>
        <dbReference type="ARBA" id="ARBA00004236"/>
    </source>
</evidence>
<comment type="similarity">
    <text evidence="8">Belongs to the glycosyltransferase 2 family. CrtQ subfamily.</text>
</comment>
<gene>
    <name evidence="11" type="ORF">MALV_19820</name>
</gene>
<evidence type="ECO:0000256" key="6">
    <source>
        <dbReference type="ARBA" id="ARBA00037281"/>
    </source>
</evidence>
<evidence type="ECO:0000313" key="11">
    <source>
        <dbReference type="EMBL" id="BBX26857.1"/>
    </source>
</evidence>
<dbReference type="Proteomes" id="UP000466906">
    <property type="component" value="Chromosome"/>
</dbReference>
<name>A0A6N4UT52_9MYCO</name>
<keyword evidence="12" id="KW-1185">Reference proteome</keyword>
<dbReference type="RefSeq" id="WP_163663522.1">
    <property type="nucleotide sequence ID" value="NZ_AP022565.1"/>
</dbReference>
<dbReference type="KEGG" id="malv:MALV_19820"/>
<reference evidence="11 12" key="1">
    <citation type="journal article" date="2019" name="Emerg. Microbes Infect.">
        <title>Comprehensive subspecies identification of 175 nontuberculous mycobacteria species based on 7547 genomic profiles.</title>
        <authorList>
            <person name="Matsumoto Y."/>
            <person name="Kinjo T."/>
            <person name="Motooka D."/>
            <person name="Nabeya D."/>
            <person name="Jung N."/>
            <person name="Uechi K."/>
            <person name="Horii T."/>
            <person name="Iida T."/>
            <person name="Fujita J."/>
            <person name="Nakamura S."/>
        </authorList>
    </citation>
    <scope>NUCLEOTIDE SEQUENCE [LARGE SCALE GENOMIC DNA]</scope>
    <source>
        <strain evidence="11 12">JCM 12272</strain>
    </source>
</reference>
<keyword evidence="4 11" id="KW-0808">Transferase</keyword>
<keyword evidence="5" id="KW-0472">Membrane</keyword>
<feature type="domain" description="Glycosyltransferase 2-like" evidence="10">
    <location>
        <begin position="17"/>
        <end position="182"/>
    </location>
</feature>
<organism evidence="11 12">
    <name type="scientific">Mycolicibacterium alvei</name>
    <dbReference type="NCBI Taxonomy" id="67081"/>
    <lineage>
        <taxon>Bacteria</taxon>
        <taxon>Bacillati</taxon>
        <taxon>Actinomycetota</taxon>
        <taxon>Actinomycetes</taxon>
        <taxon>Mycobacteriales</taxon>
        <taxon>Mycobacteriaceae</taxon>
        <taxon>Mycolicibacterium</taxon>
    </lineage>
</organism>
<evidence type="ECO:0000256" key="9">
    <source>
        <dbReference type="ARBA" id="ARBA00040345"/>
    </source>
</evidence>
<dbReference type="AlphaFoldDB" id="A0A6N4UT52"/>
<evidence type="ECO:0000256" key="7">
    <source>
        <dbReference type="ARBA" id="ARBA00037904"/>
    </source>
</evidence>
<sequence length="249" mass="26834">MTARVNQLATAFDQAIVVIPAHNEAALLPRCLRAVTTAAACCPMPVQIVVVLDSCDDGSAKLAGEFGHDLHFVSVEAGNVGASRAAGFAYARSLCNHVDESRAWYATTDADSEVDPDWLLRQTASAAAMVLGVVRVTDWRHHPVALVRRYLRSYESSARGPNGHDHIHGANMGFRADAYWALGGFRPLATGEDVELVERFEAAGYRIERDSTLSVTTSARRNGRAPGGFAGHLRDVSRSVFRSAERGSA</sequence>
<dbReference type="SUPFAM" id="SSF53448">
    <property type="entry name" value="Nucleotide-diphospho-sugar transferases"/>
    <property type="match status" value="1"/>
</dbReference>
<comment type="function">
    <text evidence="6">Catalyzes the glycosylation of 4,4'-diaponeurosporenoate, i.e. the esterification of glucose at the C1'' position with the carboxyl group of 4,4'-diaponeurosporenic acid, to form glycosyl-4,4'-diaponeurosporenoate. This is a step in the biosynthesis of staphyloxanthin, an orange pigment present in most staphylococci strains.</text>
</comment>
<dbReference type="InterPro" id="IPR029044">
    <property type="entry name" value="Nucleotide-diphossugar_trans"/>
</dbReference>
<dbReference type="GO" id="GO:0005886">
    <property type="term" value="C:plasma membrane"/>
    <property type="evidence" value="ECO:0007669"/>
    <property type="project" value="UniProtKB-SubCell"/>
</dbReference>
<evidence type="ECO:0000313" key="12">
    <source>
        <dbReference type="Proteomes" id="UP000466906"/>
    </source>
</evidence>
<accession>A0A6N4UT52</accession>
<keyword evidence="2" id="KW-1003">Cell membrane</keyword>
<evidence type="ECO:0000259" key="10">
    <source>
        <dbReference type="Pfam" id="PF00535"/>
    </source>
</evidence>
<keyword evidence="3" id="KW-0328">Glycosyltransferase</keyword>
<protein>
    <recommendedName>
        <fullName evidence="9">4,4'-diaponeurosporenoate glycosyltransferase</fullName>
    </recommendedName>
</protein>